<organism evidence="2">
    <name type="scientific">viral metagenome</name>
    <dbReference type="NCBI Taxonomy" id="1070528"/>
    <lineage>
        <taxon>unclassified sequences</taxon>
        <taxon>metagenomes</taxon>
        <taxon>organismal metagenomes</taxon>
    </lineage>
</organism>
<evidence type="ECO:0000313" key="2">
    <source>
        <dbReference type="EMBL" id="QHT38327.1"/>
    </source>
</evidence>
<evidence type="ECO:0000256" key="1">
    <source>
        <dbReference type="SAM" id="Phobius"/>
    </source>
</evidence>
<sequence>MNLTRIRIISFILIVACIIVKLLKKRRVETFISPKKRVCVIICGFAPRSFKYVHKTIQNKIIDVLNTKYEVDTFHHSLLSKMGSIESSRSGENDLDINNEDVNLLNVKELITEYQEDIDIQHYIEKSCGANENHKINPLRELYSEKQAVTNFPIEDYDACVMIWSDAYVIKEINLKHVEDAIENKSVFYSTDYNTWGGVANKFYITSPKMLKNVSSRIDLYVERCKDLKGKKENNEKFLKYSLMKYNAEMKHTDMFYLKIRAHGEPNYYIKFIDKYVLKREADKIKKMFASGKIDA</sequence>
<name>A0A6C0F906_9ZZZZ</name>
<accession>A0A6C0F906</accession>
<feature type="transmembrane region" description="Helical" evidence="1">
    <location>
        <begin position="6"/>
        <end position="23"/>
    </location>
</feature>
<keyword evidence="1" id="KW-0472">Membrane</keyword>
<dbReference type="AlphaFoldDB" id="A0A6C0F906"/>
<reference evidence="2" key="1">
    <citation type="journal article" date="2020" name="Nature">
        <title>Giant virus diversity and host interactions through global metagenomics.</title>
        <authorList>
            <person name="Schulz F."/>
            <person name="Roux S."/>
            <person name="Paez-Espino D."/>
            <person name="Jungbluth S."/>
            <person name="Walsh D.A."/>
            <person name="Denef V.J."/>
            <person name="McMahon K.D."/>
            <person name="Konstantinidis K.T."/>
            <person name="Eloe-Fadrosh E.A."/>
            <person name="Kyrpides N.C."/>
            <person name="Woyke T."/>
        </authorList>
    </citation>
    <scope>NUCLEOTIDE SEQUENCE</scope>
    <source>
        <strain evidence="2">GVMAG-S-ERX556101-89</strain>
    </source>
</reference>
<dbReference type="EMBL" id="MN738829">
    <property type="protein sequence ID" value="QHT38327.1"/>
    <property type="molecule type" value="Genomic_DNA"/>
</dbReference>
<proteinExistence type="predicted"/>
<keyword evidence="1" id="KW-0812">Transmembrane</keyword>
<protein>
    <submittedName>
        <fullName evidence="2">Uncharacterized protein</fullName>
    </submittedName>
</protein>
<keyword evidence="1" id="KW-1133">Transmembrane helix</keyword>